<name>A0A975YJU0_9PROT</name>
<dbReference type="Pfam" id="PF00691">
    <property type="entry name" value="OmpA"/>
    <property type="match status" value="1"/>
</dbReference>
<sequence>MAAWPWVVAALAFGALLLFSGCSGPDPIERARLAAGRAPTASLPPVPGAGEPYPNLGSVPARPETTPPAARQALAEALVADRANARYVGQPAPPALPRAPEASASRSALLSGGAATILGAAQDEALPLLPPSPPPLPIAGAPRAAPEAAPPGPQPALPAPGRVERAPITPITIEPLAPPPPTAMPEEMPARARTLEAAPPPPPPALVSADPATLLPPAEPRAATTAPAPVPQPPDEMGRASSPSPAEPSVVVDRTALAPGPRAAAAGAGYALGFLPGSATLLPAERAILARLASRGNAAIFQVTGFADAPGEGRALDLPLARARAVAEALREAGVPAERIELGGSARPGPAGRGAEVRLVYTR</sequence>
<feature type="compositionally biased region" description="Low complexity" evidence="1">
    <location>
        <begin position="138"/>
        <end position="147"/>
    </location>
</feature>
<proteinExistence type="predicted"/>
<feature type="region of interest" description="Disordered" evidence="1">
    <location>
        <begin position="130"/>
        <end position="160"/>
    </location>
</feature>
<feature type="domain" description="OmpA-like" evidence="2">
    <location>
        <begin position="274"/>
        <end position="347"/>
    </location>
</feature>
<organism evidence="3 4">
    <name type="scientific">Elioraea tepida</name>
    <dbReference type="NCBI Taxonomy" id="2843330"/>
    <lineage>
        <taxon>Bacteria</taxon>
        <taxon>Pseudomonadati</taxon>
        <taxon>Pseudomonadota</taxon>
        <taxon>Alphaproteobacteria</taxon>
        <taxon>Acetobacterales</taxon>
        <taxon>Elioraeaceae</taxon>
        <taxon>Elioraea</taxon>
    </lineage>
</organism>
<evidence type="ECO:0000313" key="4">
    <source>
        <dbReference type="Proteomes" id="UP000694001"/>
    </source>
</evidence>
<feature type="compositionally biased region" description="Low complexity" evidence="1">
    <location>
        <begin position="206"/>
        <end position="227"/>
    </location>
</feature>
<feature type="region of interest" description="Disordered" evidence="1">
    <location>
        <begin position="194"/>
        <end position="250"/>
    </location>
</feature>
<keyword evidence="4" id="KW-1185">Reference proteome</keyword>
<dbReference type="RefSeq" id="WP_218285860.1">
    <property type="nucleotide sequence ID" value="NZ_CP076448.1"/>
</dbReference>
<evidence type="ECO:0000259" key="2">
    <source>
        <dbReference type="Pfam" id="PF00691"/>
    </source>
</evidence>
<dbReference type="AlphaFoldDB" id="A0A975YJU0"/>
<evidence type="ECO:0000256" key="1">
    <source>
        <dbReference type="SAM" id="MobiDB-lite"/>
    </source>
</evidence>
<evidence type="ECO:0000313" key="3">
    <source>
        <dbReference type="EMBL" id="QXM24803.1"/>
    </source>
</evidence>
<gene>
    <name evidence="3" type="ORF">KO353_00540</name>
</gene>
<feature type="compositionally biased region" description="Low complexity" evidence="1">
    <location>
        <begin position="240"/>
        <end position="250"/>
    </location>
</feature>
<dbReference type="InterPro" id="IPR006665">
    <property type="entry name" value="OmpA-like"/>
</dbReference>
<dbReference type="KEGG" id="elio:KO353_00540"/>
<reference evidence="3" key="1">
    <citation type="submission" date="2021-06" db="EMBL/GenBank/DDBJ databases">
        <title>Elioraea tepida, sp. nov., a moderately thermophilic aerobic anoxygenic phototrophic bacterium isolated from an alkaline siliceous hot spring mat community in Yellowstone National Park, WY, USA.</title>
        <authorList>
            <person name="Saini M.K."/>
            <person name="Yoshida S."/>
            <person name="Sebastian A."/>
            <person name="Hirose S."/>
            <person name="Hara E."/>
            <person name="Tamaki H."/>
            <person name="Soulier N.T."/>
            <person name="Albert I."/>
            <person name="Hanada S."/>
            <person name="Bryant D.A."/>
            <person name="Tank M."/>
        </authorList>
    </citation>
    <scope>NUCLEOTIDE SEQUENCE</scope>
    <source>
        <strain evidence="3">MS-P2</strain>
    </source>
</reference>
<accession>A0A975YJU0</accession>
<dbReference type="EMBL" id="CP076448">
    <property type="protein sequence ID" value="QXM24803.1"/>
    <property type="molecule type" value="Genomic_DNA"/>
</dbReference>
<dbReference type="Proteomes" id="UP000694001">
    <property type="component" value="Chromosome"/>
</dbReference>
<feature type="compositionally biased region" description="Pro residues" evidence="1">
    <location>
        <begin position="148"/>
        <end position="158"/>
    </location>
</feature>
<protein>
    <submittedName>
        <fullName evidence="3">OmpA family protein</fullName>
    </submittedName>
</protein>